<dbReference type="OrthoDB" id="3823476at2"/>
<dbReference type="PANTHER" id="PTHR35908">
    <property type="entry name" value="HYPOTHETICAL FUSION PROTEIN"/>
    <property type="match status" value="1"/>
</dbReference>
<sequence length="133" mass="14550">MSDSFPTPPPRSSDSSTPSITIEHVTFDSADAAALAAFWAAVLELEVDAGGNQFFATVNKNGTGTALMFIQVPEKPTVKNRLHLDLATRNWTTEIDRLVALGAKRLDEYDEYGAHWVTLADPEGNLFDLAEIR</sequence>
<dbReference type="Pfam" id="PF18029">
    <property type="entry name" value="Glyoxalase_6"/>
    <property type="match status" value="1"/>
</dbReference>
<reference evidence="2 3" key="1">
    <citation type="submission" date="2019-03" db="EMBL/GenBank/DDBJ databases">
        <title>Genomic Encyclopedia of Type Strains, Phase III (KMG-III): the genomes of soil and plant-associated and newly described type strains.</title>
        <authorList>
            <person name="Whitman W."/>
        </authorList>
    </citation>
    <scope>NUCLEOTIDE SEQUENCE [LARGE SCALE GENOMIC DNA]</scope>
    <source>
        <strain evidence="2 3">VKM Ac-2527</strain>
    </source>
</reference>
<dbReference type="InterPro" id="IPR041581">
    <property type="entry name" value="Glyoxalase_6"/>
</dbReference>
<dbReference type="AlphaFoldDB" id="A0A4R6KMS2"/>
<dbReference type="Gene3D" id="3.10.180.10">
    <property type="entry name" value="2,3-Dihydroxybiphenyl 1,2-Dioxygenase, domain 1"/>
    <property type="match status" value="1"/>
</dbReference>
<keyword evidence="3" id="KW-1185">Reference proteome</keyword>
<dbReference type="SUPFAM" id="SSF54593">
    <property type="entry name" value="Glyoxalase/Bleomycin resistance protein/Dihydroxybiphenyl dioxygenase"/>
    <property type="match status" value="1"/>
</dbReference>
<proteinExistence type="predicted"/>
<dbReference type="RefSeq" id="WP_133798676.1">
    <property type="nucleotide sequence ID" value="NZ_SNWQ01000002.1"/>
</dbReference>
<evidence type="ECO:0000313" key="3">
    <source>
        <dbReference type="Proteomes" id="UP000295388"/>
    </source>
</evidence>
<organism evidence="2 3">
    <name type="scientific">Kribbella caucasensis</name>
    <dbReference type="NCBI Taxonomy" id="2512215"/>
    <lineage>
        <taxon>Bacteria</taxon>
        <taxon>Bacillati</taxon>
        <taxon>Actinomycetota</taxon>
        <taxon>Actinomycetes</taxon>
        <taxon>Propionibacteriales</taxon>
        <taxon>Kribbellaceae</taxon>
        <taxon>Kribbella</taxon>
    </lineage>
</organism>
<accession>A0A4R6KMS2</accession>
<feature type="domain" description="VOC" evidence="1">
    <location>
        <begin position="21"/>
        <end position="132"/>
    </location>
</feature>
<dbReference type="InterPro" id="IPR037523">
    <property type="entry name" value="VOC_core"/>
</dbReference>
<evidence type="ECO:0000259" key="1">
    <source>
        <dbReference type="PROSITE" id="PS51819"/>
    </source>
</evidence>
<dbReference type="Proteomes" id="UP000295388">
    <property type="component" value="Unassembled WGS sequence"/>
</dbReference>
<dbReference type="PANTHER" id="PTHR35908:SF1">
    <property type="entry name" value="CONSERVED PROTEIN"/>
    <property type="match status" value="1"/>
</dbReference>
<dbReference type="EMBL" id="SNWQ01000002">
    <property type="protein sequence ID" value="TDO52226.1"/>
    <property type="molecule type" value="Genomic_DNA"/>
</dbReference>
<gene>
    <name evidence="2" type="ORF">EV643_10263</name>
</gene>
<dbReference type="PROSITE" id="PS51819">
    <property type="entry name" value="VOC"/>
    <property type="match status" value="1"/>
</dbReference>
<protein>
    <recommendedName>
        <fullName evidence="1">VOC domain-containing protein</fullName>
    </recommendedName>
</protein>
<name>A0A4R6KMS2_9ACTN</name>
<evidence type="ECO:0000313" key="2">
    <source>
        <dbReference type="EMBL" id="TDO52226.1"/>
    </source>
</evidence>
<comment type="caution">
    <text evidence="2">The sequence shown here is derived from an EMBL/GenBank/DDBJ whole genome shotgun (WGS) entry which is preliminary data.</text>
</comment>
<dbReference type="InterPro" id="IPR029068">
    <property type="entry name" value="Glyas_Bleomycin-R_OHBP_Dase"/>
</dbReference>